<sequence>MQILLACAKIMNAQTDTQVPCTSRPRFEAEAERFALEVSQWDVEEVRNALKCSPQLAAENLLRYQSFREEDEKMPAILAYFGQAYKHLKAAEFSADDFRFAQEHLFITSFLYGLLRPLDLIHPYRMEGKVKLEATEERTMFDFWKPRLTEELIRAVQSDDGILVHLATKEMEHLFDWKHVKKEVRVIQPTFYIEKNGRMVSPAIYAKSCRGAMTREIIKQARDLRQLVSEGESVEAFLQRIQDDLDIQL</sequence>
<dbReference type="EMBL" id="JACICA010000003">
    <property type="protein sequence ID" value="MBB3702521.1"/>
    <property type="molecule type" value="Genomic_DNA"/>
</dbReference>
<protein>
    <recommendedName>
        <fullName evidence="1">UPF0246 protein FHS60_000979</fullName>
    </recommendedName>
</protein>
<gene>
    <name evidence="2" type="ORF">FHS60_000979</name>
</gene>
<evidence type="ECO:0000313" key="3">
    <source>
        <dbReference type="Proteomes" id="UP000541425"/>
    </source>
</evidence>
<organism evidence="2 3">
    <name type="scientific">Alloprevotella rava</name>
    <dbReference type="NCBI Taxonomy" id="671218"/>
    <lineage>
        <taxon>Bacteria</taxon>
        <taxon>Pseudomonadati</taxon>
        <taxon>Bacteroidota</taxon>
        <taxon>Bacteroidia</taxon>
        <taxon>Bacteroidales</taxon>
        <taxon>Prevotellaceae</taxon>
        <taxon>Alloprevotella</taxon>
    </lineage>
</organism>
<name>A0A7W5YFW3_9BACT</name>
<dbReference type="Proteomes" id="UP000541425">
    <property type="component" value="Unassembled WGS sequence"/>
</dbReference>
<accession>A0A7W5YFW3</accession>
<dbReference type="HAMAP" id="MF_00652">
    <property type="entry name" value="UPF0246"/>
    <property type="match status" value="1"/>
</dbReference>
<comment type="similarity">
    <text evidence="1">Belongs to the UPF0246 family.</text>
</comment>
<comment type="caution">
    <text evidence="2">The sequence shown here is derived from an EMBL/GenBank/DDBJ whole genome shotgun (WGS) entry which is preliminary data.</text>
</comment>
<dbReference type="AlphaFoldDB" id="A0A7W5YFW3"/>
<dbReference type="GO" id="GO:0005829">
    <property type="term" value="C:cytosol"/>
    <property type="evidence" value="ECO:0007669"/>
    <property type="project" value="TreeGrafter"/>
</dbReference>
<dbReference type="PANTHER" id="PTHR30283:SF4">
    <property type="entry name" value="PEROXIDE STRESS RESISTANCE PROTEIN YAAA"/>
    <property type="match status" value="1"/>
</dbReference>
<evidence type="ECO:0000313" key="2">
    <source>
        <dbReference type="EMBL" id="MBB3702521.1"/>
    </source>
</evidence>
<reference evidence="2 3" key="1">
    <citation type="submission" date="2020-08" db="EMBL/GenBank/DDBJ databases">
        <title>Genomic Encyclopedia of Type Strains, Phase IV (KMG-IV): sequencing the most valuable type-strain genomes for metagenomic binning, comparative biology and taxonomic classification.</title>
        <authorList>
            <person name="Goeker M."/>
        </authorList>
    </citation>
    <scope>NUCLEOTIDE SEQUENCE [LARGE SCALE GENOMIC DNA]</scope>
    <source>
        <strain evidence="2 3">DSM 22548</strain>
    </source>
</reference>
<evidence type="ECO:0000256" key="1">
    <source>
        <dbReference type="HAMAP-Rule" id="MF_00652"/>
    </source>
</evidence>
<dbReference type="GO" id="GO:0033194">
    <property type="term" value="P:response to hydroperoxide"/>
    <property type="evidence" value="ECO:0007669"/>
    <property type="project" value="TreeGrafter"/>
</dbReference>
<dbReference type="PANTHER" id="PTHR30283">
    <property type="entry name" value="PEROXIDE STRESS RESPONSE PROTEIN YAAA"/>
    <property type="match status" value="1"/>
</dbReference>
<proteinExistence type="inferred from homology"/>
<dbReference type="Pfam" id="PF03883">
    <property type="entry name" value="H2O2_YaaD"/>
    <property type="match status" value="1"/>
</dbReference>
<dbReference type="RefSeq" id="WP_183695644.1">
    <property type="nucleotide sequence ID" value="NZ_JACICA010000003.1"/>
</dbReference>
<dbReference type="InterPro" id="IPR005583">
    <property type="entry name" value="YaaA"/>
</dbReference>